<dbReference type="AlphaFoldDB" id="K9VSG8"/>
<accession>K9VSG8</accession>
<dbReference type="EMBL" id="CP003614">
    <property type="protein sequence ID" value="AFZ10160.1"/>
    <property type="molecule type" value="Genomic_DNA"/>
</dbReference>
<reference evidence="2 3" key="1">
    <citation type="submission" date="2012-05" db="EMBL/GenBank/DDBJ databases">
        <title>Finished chromosome of genome of Oscillatoria sp. PCC 7112.</title>
        <authorList>
            <consortium name="US DOE Joint Genome Institute"/>
            <person name="Gugger M."/>
            <person name="Coursin T."/>
            <person name="Rippka R."/>
            <person name="Tandeau De Marsac N."/>
            <person name="Huntemann M."/>
            <person name="Wei C.-L."/>
            <person name="Han J."/>
            <person name="Detter J.C."/>
            <person name="Han C."/>
            <person name="Tapia R."/>
            <person name="Davenport K."/>
            <person name="Daligault H."/>
            <person name="Erkkila T."/>
            <person name="Gu W."/>
            <person name="Munk A.C.C."/>
            <person name="Teshima H."/>
            <person name="Xu Y."/>
            <person name="Chain P."/>
            <person name="Chen A."/>
            <person name="Krypides N."/>
            <person name="Mavromatis K."/>
            <person name="Markowitz V."/>
            <person name="Szeto E."/>
            <person name="Ivanova N."/>
            <person name="Mikhailova N."/>
            <person name="Ovchinnikova G."/>
            <person name="Pagani I."/>
            <person name="Pati A."/>
            <person name="Goodwin L."/>
            <person name="Peters L."/>
            <person name="Pitluck S."/>
            <person name="Woyke T."/>
            <person name="Kerfeld C."/>
        </authorList>
    </citation>
    <scope>NUCLEOTIDE SEQUENCE [LARGE SCALE GENOMIC DNA]</scope>
    <source>
        <strain evidence="2 3">PCC 7112</strain>
    </source>
</reference>
<evidence type="ECO:0000313" key="2">
    <source>
        <dbReference type="EMBL" id="AFZ10160.1"/>
    </source>
</evidence>
<proteinExistence type="predicted"/>
<dbReference type="RefSeq" id="WP_015179361.1">
    <property type="nucleotide sequence ID" value="NC_019729.1"/>
</dbReference>
<feature type="coiled-coil region" evidence="1">
    <location>
        <begin position="50"/>
        <end position="84"/>
    </location>
</feature>
<sequence length="441" mass="51786">MSNPLVNWWRSHKFNEAVKSQNNLVAKQLLKQIENSGAKLSWQQKLFKERVQLEKLLHKKNDRIKEAERHLEELEMQLSFGQLDDSLARSDRLTLFPDTKFIEYIENRFTMTECDASMIQCTGIDDQVFNGFEQHLAGFIKNEINNFGRQQNNLDYLLQQAIDDIQKLKEGEDPQYNFELSPHIYLIRYFLDNVYCTYLAWFLIYKAGLLPTKVNILDIAAGPGTVAYGLGLLLQSSSNFFSMPPMHISYYSLEQQKAFQYRGLQFWRQYMEPQAMNAYFRFDTSSIFDGESQSKRVPKKFFDFIVISHCFFNDEDRREKSLQIYKDIFTNSLNDSGYALLIIQEKKLLAPYNVRLVDDCQQELSVVKQFVANLGLNLVWYKYLSSTGSRTSHHNFGKFARENLPVQKFISPLFREHFKLHYDLSYALDDYVILAKNSKNN</sequence>
<dbReference type="HOGENOM" id="CLU_642089_0_0_3"/>
<dbReference type="Proteomes" id="UP000010478">
    <property type="component" value="Chromosome"/>
</dbReference>
<evidence type="ECO:0000256" key="1">
    <source>
        <dbReference type="SAM" id="Coils"/>
    </source>
</evidence>
<dbReference type="eggNOG" id="ENOG502ZBC1">
    <property type="taxonomic scope" value="Bacteria"/>
</dbReference>
<keyword evidence="1" id="KW-0175">Coiled coil</keyword>
<evidence type="ECO:0008006" key="4">
    <source>
        <dbReference type="Google" id="ProtNLM"/>
    </source>
</evidence>
<dbReference type="KEGG" id="oni:Osc7112_5966"/>
<dbReference type="STRING" id="179408.Osc7112_5966"/>
<dbReference type="SUPFAM" id="SSF53335">
    <property type="entry name" value="S-adenosyl-L-methionine-dependent methyltransferases"/>
    <property type="match status" value="1"/>
</dbReference>
<protein>
    <recommendedName>
        <fullName evidence="4">Photosystem II assembly protein</fullName>
    </recommendedName>
</protein>
<gene>
    <name evidence="2" type="ORF">Osc7112_5966</name>
</gene>
<name>K9VSG8_9CYAN</name>
<evidence type="ECO:0000313" key="3">
    <source>
        <dbReference type="Proteomes" id="UP000010478"/>
    </source>
</evidence>
<dbReference type="InterPro" id="IPR029063">
    <property type="entry name" value="SAM-dependent_MTases_sf"/>
</dbReference>
<keyword evidence="3" id="KW-1185">Reference proteome</keyword>
<organism evidence="2 3">
    <name type="scientific">Phormidium nigroviride PCC 7112</name>
    <dbReference type="NCBI Taxonomy" id="179408"/>
    <lineage>
        <taxon>Bacteria</taxon>
        <taxon>Bacillati</taxon>
        <taxon>Cyanobacteriota</taxon>
        <taxon>Cyanophyceae</taxon>
        <taxon>Oscillatoriophycideae</taxon>
        <taxon>Oscillatoriales</taxon>
        <taxon>Oscillatoriaceae</taxon>
        <taxon>Phormidium</taxon>
    </lineage>
</organism>
<dbReference type="OrthoDB" id="478756at2"/>
<dbReference type="PATRIC" id="fig|179408.3.peg.7439"/>